<proteinExistence type="predicted"/>
<name>A0AAE0JC42_9PEZI</name>
<dbReference type="PANTHER" id="PTHR14187">
    <property type="entry name" value="ALPHA KINASE/ELONGATION FACTOR 2 KINASE"/>
    <property type="match status" value="1"/>
</dbReference>
<reference evidence="1" key="2">
    <citation type="submission" date="2023-06" db="EMBL/GenBank/DDBJ databases">
        <authorList>
            <consortium name="Lawrence Berkeley National Laboratory"/>
            <person name="Haridas S."/>
            <person name="Hensen N."/>
            <person name="Bonometti L."/>
            <person name="Westerberg I."/>
            <person name="Brannstrom I.O."/>
            <person name="Guillou S."/>
            <person name="Cros-Aarteil S."/>
            <person name="Calhoun S."/>
            <person name="Kuo A."/>
            <person name="Mondo S."/>
            <person name="Pangilinan J."/>
            <person name="Riley R."/>
            <person name="Labutti K."/>
            <person name="Andreopoulos B."/>
            <person name="Lipzen A."/>
            <person name="Chen C."/>
            <person name="Yanf M."/>
            <person name="Daum C."/>
            <person name="Ng V."/>
            <person name="Clum A."/>
            <person name="Steindorff A."/>
            <person name="Ohm R."/>
            <person name="Martin F."/>
            <person name="Silar P."/>
            <person name="Natvig D."/>
            <person name="Lalanne C."/>
            <person name="Gautier V."/>
            <person name="Ament-Velasquez S.L."/>
            <person name="Kruys A."/>
            <person name="Hutchinson M.I."/>
            <person name="Powell A.J."/>
            <person name="Barry K."/>
            <person name="Miller A.N."/>
            <person name="Grigoriev I.V."/>
            <person name="Debuchy R."/>
            <person name="Gladieux P."/>
            <person name="Thoren M.H."/>
            <person name="Johannesson H."/>
        </authorList>
    </citation>
    <scope>NUCLEOTIDE SEQUENCE</scope>
    <source>
        <strain evidence="1">CBS 560.94</strain>
    </source>
</reference>
<sequence length="520" mass="57598">MAGVKAGIRGHSLYSQTDVTLLDEPDAAATCLLYEGGLSPGIEVDDAFILCDCGGGMVDITAYVKVTASSPAKIQMITQGEGKLCGGFLVDTSFDNWIKRKFPRTSTADSEFWDSLKRQWEYTVKRTFSGSDLHEPLAINSPADYPGNSIQIPKHSVTQFFAKTYSGVRQLINEHMKAVEQGHGKIPKKVFLVGGLGASPYLYSQLQNQFQNVSQPSHPPSAVVTGAVIMLLNRRFAIVSKKFMKATKPRGLALGAKTFLQPSQTNSIQVLSHESSDNGGDPIDATSTANCWPNAVDLSSSTTSSSEDPRLELSNILGKQIMLLRNENKGLRLELERMAGKKRIEKEYQPQAGDDHRRTNASTTLKYPPSSYPLALTVVPRPSRAAWPAYYEVSWPRRNRAQKYIAIGIDFGTIYTKVSWAFSVHADIIHDVTGWPSIVPSLHEVEVPTQLDPGTGNWGYMIPDNHDRIRWLKLLLLNDEDAKEYHDSQYLERARQQLKGVPGYAGDGVIKLVARFLREI</sequence>
<dbReference type="Gene3D" id="3.30.420.40">
    <property type="match status" value="2"/>
</dbReference>
<comment type="caution">
    <text evidence="1">The sequence shown here is derived from an EMBL/GenBank/DDBJ whole genome shotgun (WGS) entry which is preliminary data.</text>
</comment>
<dbReference type="Gene3D" id="3.90.640.10">
    <property type="entry name" value="Actin, Chain A, domain 4"/>
    <property type="match status" value="1"/>
</dbReference>
<evidence type="ECO:0008006" key="3">
    <source>
        <dbReference type="Google" id="ProtNLM"/>
    </source>
</evidence>
<dbReference type="AlphaFoldDB" id="A0AAE0JC42"/>
<dbReference type="PANTHER" id="PTHR14187:SF5">
    <property type="entry name" value="HEAT SHOCK 70 KDA PROTEIN 12A"/>
    <property type="match status" value="1"/>
</dbReference>
<dbReference type="SUPFAM" id="SSF53067">
    <property type="entry name" value="Actin-like ATPase domain"/>
    <property type="match status" value="1"/>
</dbReference>
<dbReference type="EMBL" id="JAUEPP010000006">
    <property type="protein sequence ID" value="KAK3340580.1"/>
    <property type="molecule type" value="Genomic_DNA"/>
</dbReference>
<accession>A0AAE0JC42</accession>
<dbReference type="GeneID" id="87859817"/>
<organism evidence="1 2">
    <name type="scientific">Neurospora tetraspora</name>
    <dbReference type="NCBI Taxonomy" id="94610"/>
    <lineage>
        <taxon>Eukaryota</taxon>
        <taxon>Fungi</taxon>
        <taxon>Dikarya</taxon>
        <taxon>Ascomycota</taxon>
        <taxon>Pezizomycotina</taxon>
        <taxon>Sordariomycetes</taxon>
        <taxon>Sordariomycetidae</taxon>
        <taxon>Sordariales</taxon>
        <taxon>Sordariaceae</taxon>
        <taxon>Neurospora</taxon>
    </lineage>
</organism>
<reference evidence="1" key="1">
    <citation type="journal article" date="2023" name="Mol. Phylogenet. Evol.">
        <title>Genome-scale phylogeny and comparative genomics of the fungal order Sordariales.</title>
        <authorList>
            <person name="Hensen N."/>
            <person name="Bonometti L."/>
            <person name="Westerberg I."/>
            <person name="Brannstrom I.O."/>
            <person name="Guillou S."/>
            <person name="Cros-Aarteil S."/>
            <person name="Calhoun S."/>
            <person name="Haridas S."/>
            <person name="Kuo A."/>
            <person name="Mondo S."/>
            <person name="Pangilinan J."/>
            <person name="Riley R."/>
            <person name="LaButti K."/>
            <person name="Andreopoulos B."/>
            <person name="Lipzen A."/>
            <person name="Chen C."/>
            <person name="Yan M."/>
            <person name="Daum C."/>
            <person name="Ng V."/>
            <person name="Clum A."/>
            <person name="Steindorff A."/>
            <person name="Ohm R.A."/>
            <person name="Martin F."/>
            <person name="Silar P."/>
            <person name="Natvig D.O."/>
            <person name="Lalanne C."/>
            <person name="Gautier V."/>
            <person name="Ament-Velasquez S.L."/>
            <person name="Kruys A."/>
            <person name="Hutchinson M.I."/>
            <person name="Powell A.J."/>
            <person name="Barry K."/>
            <person name="Miller A.N."/>
            <person name="Grigoriev I.V."/>
            <person name="Debuchy R."/>
            <person name="Gladieux P."/>
            <person name="Hiltunen Thoren M."/>
            <person name="Johannesson H."/>
        </authorList>
    </citation>
    <scope>NUCLEOTIDE SEQUENCE</scope>
    <source>
        <strain evidence="1">CBS 560.94</strain>
    </source>
</reference>
<dbReference type="Proteomes" id="UP001278500">
    <property type="component" value="Unassembled WGS sequence"/>
</dbReference>
<evidence type="ECO:0000313" key="2">
    <source>
        <dbReference type="Proteomes" id="UP001278500"/>
    </source>
</evidence>
<dbReference type="InterPro" id="IPR043129">
    <property type="entry name" value="ATPase_NBD"/>
</dbReference>
<protein>
    <recommendedName>
        <fullName evidence="3">Actin-like ATPase domain-containing protein</fullName>
    </recommendedName>
</protein>
<gene>
    <name evidence="1" type="ORF">B0H65DRAFT_263913</name>
</gene>
<dbReference type="RefSeq" id="XP_062679522.1">
    <property type="nucleotide sequence ID" value="XM_062822663.1"/>
</dbReference>
<evidence type="ECO:0000313" key="1">
    <source>
        <dbReference type="EMBL" id="KAK3340580.1"/>
    </source>
</evidence>
<keyword evidence="2" id="KW-1185">Reference proteome</keyword>
<dbReference type="CDD" id="cd10170">
    <property type="entry name" value="ASKHA_NBD_HSP70"/>
    <property type="match status" value="1"/>
</dbReference>